<name>A0ABN8CEY0_9STRA</name>
<gene>
    <name evidence="3" type="ORF">PFR001_LOCUS7832</name>
</gene>
<feature type="compositionally biased region" description="Polar residues" evidence="1">
    <location>
        <begin position="298"/>
        <end position="341"/>
    </location>
</feature>
<feature type="chain" id="PRO_5047515169" evidence="2">
    <location>
        <begin position="24"/>
        <end position="355"/>
    </location>
</feature>
<feature type="region of interest" description="Disordered" evidence="1">
    <location>
        <begin position="196"/>
        <end position="355"/>
    </location>
</feature>
<comment type="caution">
    <text evidence="3">The sequence shown here is derived from an EMBL/GenBank/DDBJ whole genome shotgun (WGS) entry which is preliminary data.</text>
</comment>
<proteinExistence type="predicted"/>
<sequence>MVSLTSILAMTTFVATTVDYVEAHGYISNPLGTFLKQYHKSDWVAQITPQWKADWDGCKTFEEILALFNKLKAANNYKDVRSLMDGNPLYGPKCGHTDPKGKPVPIPSNGQATFSRPLIHAGPCEIWLNNKRVFYSDDCQSSHPDGIFKPVDYSICDPNGCVFYFYWLVLQRKGTQTVWQSYINCANLLGSSGGGGDNDVSQEELPGNSNVSQNNPASKSKDNSANKNEPKKSDESKDSKKESNESKDSKKESKDSTKESNESKDSNVSKDSKKESNESKDSKKESKDSSKESKKDSTQTPPAGGDSSQTPPAGGDSSQTPPAGGDSSQTPPAGGDSSQTPPVGAKCKGRRRRRY</sequence>
<protein>
    <submittedName>
        <fullName evidence="3">Uncharacterized protein</fullName>
    </submittedName>
</protein>
<evidence type="ECO:0000313" key="3">
    <source>
        <dbReference type="EMBL" id="CAH0492640.1"/>
    </source>
</evidence>
<dbReference type="Proteomes" id="UP001157938">
    <property type="component" value="Unassembled WGS sequence"/>
</dbReference>
<feature type="compositionally biased region" description="Polar residues" evidence="1">
    <location>
        <begin position="207"/>
        <end position="218"/>
    </location>
</feature>
<keyword evidence="4" id="KW-1185">Reference proteome</keyword>
<evidence type="ECO:0000256" key="1">
    <source>
        <dbReference type="SAM" id="MobiDB-lite"/>
    </source>
</evidence>
<evidence type="ECO:0000256" key="2">
    <source>
        <dbReference type="SAM" id="SignalP"/>
    </source>
</evidence>
<feature type="compositionally biased region" description="Basic and acidic residues" evidence="1">
    <location>
        <begin position="219"/>
        <end position="297"/>
    </location>
</feature>
<feature type="signal peptide" evidence="2">
    <location>
        <begin position="1"/>
        <end position="23"/>
    </location>
</feature>
<reference evidence="3 4" key="1">
    <citation type="submission" date="2021-11" db="EMBL/GenBank/DDBJ databases">
        <authorList>
            <person name="Islam A."/>
            <person name="Islam S."/>
            <person name="Flora M.S."/>
            <person name="Rahman M."/>
            <person name="Ziaur R.M."/>
            <person name="Epstein J.H."/>
            <person name="Hassan M."/>
            <person name="Klassen M."/>
            <person name="Woodard K."/>
            <person name="Webb A."/>
            <person name="Webby R.J."/>
            <person name="El Zowalaty M.E."/>
        </authorList>
    </citation>
    <scope>NUCLEOTIDE SEQUENCE [LARGE SCALE GENOMIC DNA]</scope>
    <source>
        <strain evidence="3">Pf1</strain>
    </source>
</reference>
<keyword evidence="2" id="KW-0732">Signal</keyword>
<evidence type="ECO:0000313" key="4">
    <source>
        <dbReference type="Proteomes" id="UP001157938"/>
    </source>
</evidence>
<organism evidence="3 4">
    <name type="scientific">Peronospora farinosa</name>
    <dbReference type="NCBI Taxonomy" id="134698"/>
    <lineage>
        <taxon>Eukaryota</taxon>
        <taxon>Sar</taxon>
        <taxon>Stramenopiles</taxon>
        <taxon>Oomycota</taxon>
        <taxon>Peronosporomycetes</taxon>
        <taxon>Peronosporales</taxon>
        <taxon>Peronosporaceae</taxon>
        <taxon>Peronospora</taxon>
    </lineage>
</organism>
<dbReference type="EMBL" id="CAKLBC010001517">
    <property type="protein sequence ID" value="CAH0492640.1"/>
    <property type="molecule type" value="Genomic_DNA"/>
</dbReference>
<accession>A0ABN8CEY0</accession>